<reference evidence="2 3" key="1">
    <citation type="journal article" date="2007" name="Int. J. Syst. Evol. Microbiol.">
        <title>Marixanthomonas ophiurae gen. nov., sp. nov., a marine bacterium of the family Flavobacteriaceae isolated from a deep-sea brittle star.</title>
        <authorList>
            <person name="Romanenko L.A."/>
            <person name="Uchino M."/>
            <person name="Frolova G.M."/>
            <person name="Mikhailov V.V."/>
        </authorList>
    </citation>
    <scope>NUCLEOTIDE SEQUENCE [LARGE SCALE GENOMIC DNA]</scope>
    <source>
        <strain evidence="2 3">KMM 3046</strain>
    </source>
</reference>
<evidence type="ECO:0000313" key="2">
    <source>
        <dbReference type="EMBL" id="RFN59501.1"/>
    </source>
</evidence>
<sequence>MKIKNMLPKLATVLLLVVVVASCEEDIDIIGSEIVGDNTFIEPDQTNSVVSYSRKLLPIQTNGLSAYQLGVKNDPIYGKSTASLLSQVTLGEVEPEFGEGATLDSVVLYIPFFSESEIVGEDTLSYTLDSVFGSDPINISMYESNYFLRDLDPESGFQDPQKYYSDLEKTFDNNPALIGDLIHEIENFTPSDEGFNLVSYTSAGDTINETVAPGLRAKLPIEYFQEKIIDKEGSPELLSNNNFKDYFRGIYFKTESATDNGNFFLFNPSNANITLHYSFSDDDDEEDDGSLRLNLGGINVSLLQDELPQNVLSAIENPDVENGDENLYIKGGDGITAVVQLFGTEDNLNANLEQGSNGVADELDMLREQKPIINEANLVFYVNKDKTAALDNEPERVIIFDAKNGTVLIDYVIDDLSTQLPLTHKTNHLGPLEKDASGKGDFYKIRLTTHISNLINNDSTNVPLGLMVTDNVVSPNFKSLQNTQEPGLEEVPGTSVLTPKGTVLHGNNSPDVDRKLKLQLYYTKPE</sequence>
<keyword evidence="3" id="KW-1185">Reference proteome</keyword>
<feature type="chain" id="PRO_5017540936" evidence="1">
    <location>
        <begin position="24"/>
        <end position="526"/>
    </location>
</feature>
<feature type="signal peptide" evidence="1">
    <location>
        <begin position="1"/>
        <end position="23"/>
    </location>
</feature>
<dbReference type="AlphaFoldDB" id="A0A3E1QBJ7"/>
<name>A0A3E1QBJ7_9FLAO</name>
<protein>
    <submittedName>
        <fullName evidence="2">DUF4270 domain-containing protein</fullName>
    </submittedName>
</protein>
<gene>
    <name evidence="2" type="ORF">DZ858_05420</name>
</gene>
<dbReference type="RefSeq" id="WP_117158503.1">
    <property type="nucleotide sequence ID" value="NZ_QVID01000001.1"/>
</dbReference>
<evidence type="ECO:0000313" key="3">
    <source>
        <dbReference type="Proteomes" id="UP000261082"/>
    </source>
</evidence>
<evidence type="ECO:0000256" key="1">
    <source>
        <dbReference type="SAM" id="SignalP"/>
    </source>
</evidence>
<dbReference type="EMBL" id="QVID01000001">
    <property type="protein sequence ID" value="RFN59501.1"/>
    <property type="molecule type" value="Genomic_DNA"/>
</dbReference>
<dbReference type="InterPro" id="IPR025366">
    <property type="entry name" value="DUF4270"/>
</dbReference>
<dbReference type="Proteomes" id="UP000261082">
    <property type="component" value="Unassembled WGS sequence"/>
</dbReference>
<dbReference type="PROSITE" id="PS51257">
    <property type="entry name" value="PROKAR_LIPOPROTEIN"/>
    <property type="match status" value="1"/>
</dbReference>
<dbReference type="OrthoDB" id="1466062at2"/>
<keyword evidence="1" id="KW-0732">Signal</keyword>
<dbReference type="Pfam" id="PF14092">
    <property type="entry name" value="DUF4270"/>
    <property type="match status" value="1"/>
</dbReference>
<comment type="caution">
    <text evidence="2">The sequence shown here is derived from an EMBL/GenBank/DDBJ whole genome shotgun (WGS) entry which is preliminary data.</text>
</comment>
<proteinExistence type="predicted"/>
<organism evidence="2 3">
    <name type="scientific">Marixanthomonas ophiurae</name>
    <dbReference type="NCBI Taxonomy" id="387659"/>
    <lineage>
        <taxon>Bacteria</taxon>
        <taxon>Pseudomonadati</taxon>
        <taxon>Bacteroidota</taxon>
        <taxon>Flavobacteriia</taxon>
        <taxon>Flavobacteriales</taxon>
        <taxon>Flavobacteriaceae</taxon>
        <taxon>Marixanthomonas</taxon>
    </lineage>
</organism>
<accession>A0A3E1QBJ7</accession>